<dbReference type="SUPFAM" id="SSF47954">
    <property type="entry name" value="Cyclin-like"/>
    <property type="match status" value="2"/>
</dbReference>
<dbReference type="SMART" id="SM00385">
    <property type="entry name" value="CYCLIN"/>
    <property type="match status" value="1"/>
</dbReference>
<dbReference type="NCBIfam" id="TIGR00569">
    <property type="entry name" value="ccl1"/>
    <property type="match status" value="1"/>
</dbReference>
<feature type="domain" description="Cyclin-like" evidence="7">
    <location>
        <begin position="61"/>
        <end position="148"/>
    </location>
</feature>
<comment type="subunit">
    <text evidence="5">Associates primarily with CDK7 and MAT1 to form the CAK complex. CAK can further associate with the core-TFIIH to form the TFIIH basal transcription factor.</text>
</comment>
<dbReference type="GO" id="GO:0006357">
    <property type="term" value="P:regulation of transcription by RNA polymerase II"/>
    <property type="evidence" value="ECO:0007669"/>
    <property type="project" value="InterPro"/>
</dbReference>
<gene>
    <name evidence="8" type="ORF">RDWZM_002544</name>
</gene>
<evidence type="ECO:0000256" key="1">
    <source>
        <dbReference type="ARBA" id="ARBA00008638"/>
    </source>
</evidence>
<dbReference type="InterPro" id="IPR043198">
    <property type="entry name" value="Cyclin/Ssn8"/>
</dbReference>
<keyword evidence="9" id="KW-1185">Reference proteome</keyword>
<dbReference type="InterPro" id="IPR013763">
    <property type="entry name" value="Cyclin-like_dom"/>
</dbReference>
<evidence type="ECO:0000256" key="3">
    <source>
        <dbReference type="ARBA" id="ARBA00023127"/>
    </source>
</evidence>
<dbReference type="GO" id="GO:0070985">
    <property type="term" value="C:transcription factor TFIIK complex"/>
    <property type="evidence" value="ECO:0007669"/>
    <property type="project" value="InterPro"/>
</dbReference>
<sequence length="329" mass="39533">MFYSTTHYKYWIFDDADELRRRRFEANDNFIKECQRKSNSNPNTLYLSVEEEAALTNNYLMVLKDFCRKFKPVMPKCVISTAIQYFKRFYLNNSVMENHPKHIMVTCVFLATKIEEFNVKMQQFVNNIKGDRTKASEIVLNNELLLLHRLKYHLTISHPYRPVEGLLVDIKTRYPECNDPERYRKYIDTFLDKSFSTDACFLINPNQLALLSILYAAEQYNENLDNYLQILFNNQFDEIQQVKEWSIRIMDMINNIETPSKDYVKSIERKLEQCQIETSVNDPEQPRTLDDDEVENETVSYERYSQFREEQDQYDRKFIERRLEDQSSD</sequence>
<dbReference type="OrthoDB" id="340962at2759"/>
<dbReference type="CDD" id="cd20524">
    <property type="entry name" value="CYCLIN_CCNH_rpt1"/>
    <property type="match status" value="1"/>
</dbReference>
<dbReference type="AlphaFoldDB" id="A0A9Q0MEG8"/>
<dbReference type="Pfam" id="PF00134">
    <property type="entry name" value="Cyclin_N"/>
    <property type="match status" value="1"/>
</dbReference>
<comment type="function">
    <text evidence="4">Regulates CDK7, the catalytic subunit of the CDK-activating kinase (CAK) enzymatic complex. CAK activates the cyclin-associated kinases CDK1, CDK2, CDK4 and CDK6 by threonine phosphorylation. CAK complexed to the core-TFIIH basal transcription factor activates RNA polymerase II by serine phosphorylation of the repetitive C-terminal domain (CTD) of its large subunit (POLR2A), allowing its escape from the promoter and elongation of the transcripts. Involved in cell cycle control and in RNA transcription by RNA polymerase II. Its expression and activity are constant throughout the cell cycle.</text>
</comment>
<evidence type="ECO:0000259" key="7">
    <source>
        <dbReference type="SMART" id="SM00385"/>
    </source>
</evidence>
<reference evidence="8" key="1">
    <citation type="submission" date="2022-12" db="EMBL/GenBank/DDBJ databases">
        <title>Genome assemblies of Blomia tropicalis.</title>
        <authorList>
            <person name="Cui Y."/>
        </authorList>
    </citation>
    <scope>NUCLEOTIDE SEQUENCE</scope>
    <source>
        <tissue evidence="8">Adult mites</tissue>
    </source>
</reference>
<dbReference type="InterPro" id="IPR027081">
    <property type="entry name" value="CyclinH/Ccl1"/>
</dbReference>
<keyword evidence="3 6" id="KW-0195">Cyclin</keyword>
<dbReference type="InterPro" id="IPR006671">
    <property type="entry name" value="Cyclin_N"/>
</dbReference>
<name>A0A9Q0MEG8_BLOTA</name>
<comment type="similarity">
    <text evidence="1">Belongs to the cyclin family. Cyclin C subfamily.</text>
</comment>
<dbReference type="CDD" id="cd20525">
    <property type="entry name" value="CYCLIN_CCNH_rpt2"/>
    <property type="match status" value="1"/>
</dbReference>
<dbReference type="OMA" id="FRVEQNT"/>
<dbReference type="GO" id="GO:0016538">
    <property type="term" value="F:cyclin-dependent protein serine/threonine kinase regulator activity"/>
    <property type="evidence" value="ECO:0007669"/>
    <property type="project" value="InterPro"/>
</dbReference>
<evidence type="ECO:0000256" key="6">
    <source>
        <dbReference type="RuleBase" id="RU000383"/>
    </source>
</evidence>
<evidence type="ECO:0000256" key="5">
    <source>
        <dbReference type="ARBA" id="ARBA00026042"/>
    </source>
</evidence>
<evidence type="ECO:0000256" key="4">
    <source>
        <dbReference type="ARBA" id="ARBA00025343"/>
    </source>
</evidence>
<dbReference type="Proteomes" id="UP001142055">
    <property type="component" value="Chromosome 1"/>
</dbReference>
<proteinExistence type="inferred from homology"/>
<dbReference type="GO" id="GO:0006351">
    <property type="term" value="P:DNA-templated transcription"/>
    <property type="evidence" value="ECO:0007669"/>
    <property type="project" value="InterPro"/>
</dbReference>
<dbReference type="InterPro" id="IPR036915">
    <property type="entry name" value="Cyclin-like_sf"/>
</dbReference>
<protein>
    <recommendedName>
        <fullName evidence="2">Cyclin-H</fullName>
    </recommendedName>
</protein>
<comment type="caution">
    <text evidence="8">The sequence shown here is derived from an EMBL/GenBank/DDBJ whole genome shotgun (WGS) entry which is preliminary data.</text>
</comment>
<dbReference type="InterPro" id="IPR031658">
    <property type="entry name" value="Cyclin_C_2"/>
</dbReference>
<dbReference type="EMBL" id="JAPWDV010000001">
    <property type="protein sequence ID" value="KAJ6223999.1"/>
    <property type="molecule type" value="Genomic_DNA"/>
</dbReference>
<evidence type="ECO:0000313" key="9">
    <source>
        <dbReference type="Proteomes" id="UP001142055"/>
    </source>
</evidence>
<dbReference type="Pfam" id="PF16899">
    <property type="entry name" value="Cyclin_C_2"/>
    <property type="match status" value="1"/>
</dbReference>
<accession>A0A9Q0MEG8</accession>
<evidence type="ECO:0000313" key="8">
    <source>
        <dbReference type="EMBL" id="KAJ6223999.1"/>
    </source>
</evidence>
<evidence type="ECO:0000256" key="2">
    <source>
        <dbReference type="ARBA" id="ARBA00019496"/>
    </source>
</evidence>
<organism evidence="8 9">
    <name type="scientific">Blomia tropicalis</name>
    <name type="common">Mite</name>
    <dbReference type="NCBI Taxonomy" id="40697"/>
    <lineage>
        <taxon>Eukaryota</taxon>
        <taxon>Metazoa</taxon>
        <taxon>Ecdysozoa</taxon>
        <taxon>Arthropoda</taxon>
        <taxon>Chelicerata</taxon>
        <taxon>Arachnida</taxon>
        <taxon>Acari</taxon>
        <taxon>Acariformes</taxon>
        <taxon>Sarcoptiformes</taxon>
        <taxon>Astigmata</taxon>
        <taxon>Glycyphagoidea</taxon>
        <taxon>Echimyopodidae</taxon>
        <taxon>Blomia</taxon>
    </lineage>
</organism>
<dbReference type="Gene3D" id="1.10.472.10">
    <property type="entry name" value="Cyclin-like"/>
    <property type="match status" value="1"/>
</dbReference>
<dbReference type="PANTHER" id="PTHR10026">
    <property type="entry name" value="CYCLIN"/>
    <property type="match status" value="1"/>
</dbReference>